<evidence type="ECO:0000313" key="3">
    <source>
        <dbReference type="EMBL" id="NJQ15180.1"/>
    </source>
</evidence>
<keyword evidence="4" id="KW-1185">Reference proteome</keyword>
<dbReference type="Pfam" id="PF01471">
    <property type="entry name" value="PG_binding_1"/>
    <property type="match status" value="1"/>
</dbReference>
<accession>A0ABX1C7P0</accession>
<evidence type="ECO:0000259" key="2">
    <source>
        <dbReference type="Pfam" id="PF01471"/>
    </source>
</evidence>
<proteinExistence type="predicted"/>
<dbReference type="InterPro" id="IPR036365">
    <property type="entry name" value="PGBD-like_sf"/>
</dbReference>
<dbReference type="SUPFAM" id="SSF47090">
    <property type="entry name" value="PGBD-like"/>
    <property type="match status" value="1"/>
</dbReference>
<feature type="chain" id="PRO_5046836043" evidence="1">
    <location>
        <begin position="33"/>
        <end position="149"/>
    </location>
</feature>
<gene>
    <name evidence="3" type="ORF">HCN52_09520</name>
</gene>
<feature type="signal peptide" evidence="1">
    <location>
        <begin position="1"/>
        <end position="32"/>
    </location>
</feature>
<dbReference type="Gene3D" id="1.10.101.10">
    <property type="entry name" value="PGBD-like superfamily/PGBD"/>
    <property type="match status" value="1"/>
</dbReference>
<feature type="domain" description="Peptidoglycan binding-like" evidence="2">
    <location>
        <begin position="59"/>
        <end position="115"/>
    </location>
</feature>
<dbReference type="InterPro" id="IPR002477">
    <property type="entry name" value="Peptidoglycan-bd-like"/>
</dbReference>
<reference evidence="3 4" key="1">
    <citation type="submission" date="2020-03" db="EMBL/GenBank/DDBJ databases">
        <title>Draft genome of Streptomyces sp. ventii, isolated from the Axial Seamount in the Pacific Ocean, and resequencing of the two type strains Streptomyces lonarensis strain NCL 716 and Streptomyces bohaiensis strain 11A07.</title>
        <authorList>
            <person name="Loughran R.M."/>
            <person name="Pfannmuller K.M."/>
            <person name="Wasson B.J."/>
            <person name="Deadmond M.C."/>
            <person name="Paddock B.E."/>
            <person name="Koyack M.J."/>
            <person name="Gallegos D.A."/>
            <person name="Mitchell E.A."/>
            <person name="Ushijima B."/>
            <person name="Saw J.H."/>
            <person name="Mcphail K.L."/>
            <person name="Videau P."/>
        </authorList>
    </citation>
    <scope>NUCLEOTIDE SEQUENCE [LARGE SCALE GENOMIC DNA]</scope>
    <source>
        <strain evidence="3 4">11A07</strain>
    </source>
</reference>
<dbReference type="Proteomes" id="UP000727056">
    <property type="component" value="Unassembled WGS sequence"/>
</dbReference>
<keyword evidence="1" id="KW-0732">Signal</keyword>
<comment type="caution">
    <text evidence="3">The sequence shown here is derived from an EMBL/GenBank/DDBJ whole genome shotgun (WGS) entry which is preliminary data.</text>
</comment>
<sequence length="149" mass="15786">MRVRAVASTGVMLTTLLAVGAGGLATAGTASAAPTVSHTASSETVAPLAVVNLGLTTAEAQRLQRWLRTHYSYSGAVDGQLGPQSWRAMQRFLKERWSYNDAVDGIVGPNTIRALQRMLKHGGMGYGGPIDGIAGPETRAAFRNFVYHT</sequence>
<name>A0ABX1C7P0_9ACTN</name>
<protein>
    <submittedName>
        <fullName evidence="3">Peptidoglycan-binding protein</fullName>
    </submittedName>
</protein>
<dbReference type="EMBL" id="JAAVJC010000057">
    <property type="protein sequence ID" value="NJQ15180.1"/>
    <property type="molecule type" value="Genomic_DNA"/>
</dbReference>
<dbReference type="RefSeq" id="WP_168087958.1">
    <property type="nucleotide sequence ID" value="NZ_BHZH01000238.1"/>
</dbReference>
<organism evidence="3 4">
    <name type="scientific">Streptomyces bohaiensis</name>
    <dbReference type="NCBI Taxonomy" id="1431344"/>
    <lineage>
        <taxon>Bacteria</taxon>
        <taxon>Bacillati</taxon>
        <taxon>Actinomycetota</taxon>
        <taxon>Actinomycetes</taxon>
        <taxon>Kitasatosporales</taxon>
        <taxon>Streptomycetaceae</taxon>
        <taxon>Streptomyces</taxon>
    </lineage>
</organism>
<dbReference type="InterPro" id="IPR036366">
    <property type="entry name" value="PGBDSf"/>
</dbReference>
<evidence type="ECO:0000256" key="1">
    <source>
        <dbReference type="SAM" id="SignalP"/>
    </source>
</evidence>
<evidence type="ECO:0000313" key="4">
    <source>
        <dbReference type="Proteomes" id="UP000727056"/>
    </source>
</evidence>